<dbReference type="NCBIfam" id="TIGR03142">
    <property type="entry name" value="cytochro_ccmI"/>
    <property type="match status" value="1"/>
</dbReference>
<feature type="region of interest" description="Disordered" evidence="2">
    <location>
        <begin position="134"/>
        <end position="159"/>
    </location>
</feature>
<sequence length="412" mass="44335">MTFWLAALGAGGMIALILVVTLLRGRAGAAPAAAYDLQVYREQLQEVERDLARGVITEDEASRIRTEVSRRVLEADRKLKAQESAGRAPQGASIVAGVLALTVLTAGAFALYSRIGAPGYPDLPMAKRIAAADALRENRPSQARAEDEAPPLPGLSEPDPEHVELVEKLRSAVAERPNDVRGQVLLARNEAALGNFNAAYTAQQRAIELKDGGATAEDYATLADMMVLAAGGYVSPEAEAVLMQALGRDQSNGTALYYWGLMRLQTDRPDLAFRTWRGLLQQSAPGDPWYRPIREQIENLAQMAGVRYTLPPEPDAAPPLRGPSAEDVEAAQEMTPEQQQEMIRGMVARLSDRLASQGGRPQEWAQLLNALGVLGDTDQAGAIWAEAQQVFAGQPEALETVRQAAVRAGVAE</sequence>
<keyword evidence="1" id="KW-0201">Cytochrome c-type biogenesis</keyword>
<evidence type="ECO:0000313" key="3">
    <source>
        <dbReference type="EMBL" id="MEX5726781.1"/>
    </source>
</evidence>
<dbReference type="SUPFAM" id="SSF48452">
    <property type="entry name" value="TPR-like"/>
    <property type="match status" value="1"/>
</dbReference>
<evidence type="ECO:0000256" key="1">
    <source>
        <dbReference type="ARBA" id="ARBA00022748"/>
    </source>
</evidence>
<reference evidence="3 4" key="1">
    <citation type="submission" date="2024-06" db="EMBL/GenBank/DDBJ databases">
        <title>Genome of Rhodovulum iodosum, a marine photoferrotroph.</title>
        <authorList>
            <person name="Bianchini G."/>
            <person name="Nikeleit V."/>
            <person name="Kappler A."/>
            <person name="Bryce C."/>
            <person name="Sanchez-Baracaldo P."/>
        </authorList>
    </citation>
    <scope>NUCLEOTIDE SEQUENCE [LARGE SCALE GENOMIC DNA]</scope>
    <source>
        <strain evidence="3 4">UT/N1</strain>
    </source>
</reference>
<keyword evidence="4" id="KW-1185">Reference proteome</keyword>
<evidence type="ECO:0000256" key="2">
    <source>
        <dbReference type="SAM" id="MobiDB-lite"/>
    </source>
</evidence>
<dbReference type="RefSeq" id="WP_125404056.1">
    <property type="nucleotide sequence ID" value="NZ_JBEHHI010000001.1"/>
</dbReference>
<accession>A0ABV3XN83</accession>
<evidence type="ECO:0000313" key="4">
    <source>
        <dbReference type="Proteomes" id="UP001560019"/>
    </source>
</evidence>
<proteinExistence type="predicted"/>
<gene>
    <name evidence="3" type="ORF">Ga0609869_000134</name>
</gene>
<dbReference type="InterPro" id="IPR011990">
    <property type="entry name" value="TPR-like_helical_dom_sf"/>
</dbReference>
<comment type="caution">
    <text evidence="3">The sequence shown here is derived from an EMBL/GenBank/DDBJ whole genome shotgun (WGS) entry which is preliminary data.</text>
</comment>
<dbReference type="InterPro" id="IPR017560">
    <property type="entry name" value="Cyt_c_biogenesis_CcmI"/>
</dbReference>
<organism evidence="3 4">
    <name type="scientific">Rhodovulum iodosum</name>
    <dbReference type="NCBI Taxonomy" id="68291"/>
    <lineage>
        <taxon>Bacteria</taxon>
        <taxon>Pseudomonadati</taxon>
        <taxon>Pseudomonadota</taxon>
        <taxon>Alphaproteobacteria</taxon>
        <taxon>Rhodobacterales</taxon>
        <taxon>Paracoccaceae</taxon>
        <taxon>Rhodovulum</taxon>
    </lineage>
</organism>
<dbReference type="EMBL" id="JBEHHI010000001">
    <property type="protein sequence ID" value="MEX5726781.1"/>
    <property type="molecule type" value="Genomic_DNA"/>
</dbReference>
<protein>
    <submittedName>
        <fullName evidence="3">Cytochrome c-type biogenesis protein CcmH</fullName>
    </submittedName>
</protein>
<dbReference type="Gene3D" id="1.25.40.10">
    <property type="entry name" value="Tetratricopeptide repeat domain"/>
    <property type="match status" value="1"/>
</dbReference>
<name>A0ABV3XN83_9RHOB</name>
<dbReference type="Proteomes" id="UP001560019">
    <property type="component" value="Unassembled WGS sequence"/>
</dbReference>
<feature type="compositionally biased region" description="Basic and acidic residues" evidence="2">
    <location>
        <begin position="134"/>
        <end position="147"/>
    </location>
</feature>